<evidence type="ECO:0000313" key="1">
    <source>
        <dbReference type="EMBL" id="PXX44231.1"/>
    </source>
</evidence>
<dbReference type="Proteomes" id="UP000247792">
    <property type="component" value="Unassembled WGS sequence"/>
</dbReference>
<accession>A0A318J8M5</accession>
<dbReference type="EMBL" id="QJKB01000003">
    <property type="protein sequence ID" value="PXX44231.1"/>
    <property type="molecule type" value="Genomic_DNA"/>
</dbReference>
<evidence type="ECO:0000313" key="2">
    <source>
        <dbReference type="Proteomes" id="UP000247792"/>
    </source>
</evidence>
<reference evidence="1 2" key="1">
    <citation type="submission" date="2018-05" db="EMBL/GenBank/DDBJ databases">
        <title>Genomic Encyclopedia of Type Strains, Phase IV (KMG-IV): sequencing the most valuable type-strain genomes for metagenomic binning, comparative biology and taxonomic classification.</title>
        <authorList>
            <person name="Goeker M."/>
        </authorList>
    </citation>
    <scope>NUCLEOTIDE SEQUENCE [LARGE SCALE GENOMIC DNA]</scope>
    <source>
        <strain evidence="1 2">DSM 19792</strain>
    </source>
</reference>
<name>A0A318J8M5_9BURK</name>
<gene>
    <name evidence="1" type="ORF">DFR42_103500</name>
</gene>
<comment type="caution">
    <text evidence="1">The sequence shown here is derived from an EMBL/GenBank/DDBJ whole genome shotgun (WGS) entry which is preliminary data.</text>
</comment>
<dbReference type="AlphaFoldDB" id="A0A318J8M5"/>
<protein>
    <submittedName>
        <fullName evidence="1">Uncharacterized protein</fullName>
    </submittedName>
</protein>
<proteinExistence type="predicted"/>
<organism evidence="1 2">
    <name type="scientific">Undibacterium pigrum</name>
    <dbReference type="NCBI Taxonomy" id="401470"/>
    <lineage>
        <taxon>Bacteria</taxon>
        <taxon>Pseudomonadati</taxon>
        <taxon>Pseudomonadota</taxon>
        <taxon>Betaproteobacteria</taxon>
        <taxon>Burkholderiales</taxon>
        <taxon>Oxalobacteraceae</taxon>
        <taxon>Undibacterium</taxon>
    </lineage>
</organism>
<dbReference type="RefSeq" id="WP_146218844.1">
    <property type="nucleotide sequence ID" value="NZ_QJKB01000003.1"/>
</dbReference>
<sequence length="131" mass="13566">MRIIIFQQQAYDFTVPATFRLVALGGVEGDVSGPTISAGGRPSSFTSASGTNLSMDDGLVYINAYVFNGAFSNISASTGIGTQLSPYGEMAMGGACSDTKGLGADTDVWSASIMNGTARVKKVTVEECCEK</sequence>
<keyword evidence="2" id="KW-1185">Reference proteome</keyword>